<keyword evidence="3" id="KW-1185">Reference proteome</keyword>
<dbReference type="InterPro" id="IPR045886">
    <property type="entry name" value="ThiF/MoeB/HesA"/>
</dbReference>
<dbReference type="GO" id="GO:0008641">
    <property type="term" value="F:ubiquitin-like modifier activating enzyme activity"/>
    <property type="evidence" value="ECO:0007669"/>
    <property type="project" value="InterPro"/>
</dbReference>
<evidence type="ECO:0000313" key="2">
    <source>
        <dbReference type="EMBL" id="ATY31097.1"/>
    </source>
</evidence>
<accession>A0A2K8MB80</accession>
<gene>
    <name evidence="2" type="ORF">CVN68_03110</name>
</gene>
<evidence type="ECO:0000313" key="3">
    <source>
        <dbReference type="Proteomes" id="UP000229081"/>
    </source>
</evidence>
<dbReference type="AlphaFoldDB" id="A0A2K8MB80"/>
<dbReference type="SUPFAM" id="SSF69572">
    <property type="entry name" value="Activating enzymes of the ubiquitin-like proteins"/>
    <property type="match status" value="1"/>
</dbReference>
<dbReference type="OrthoDB" id="272552at2"/>
<proteinExistence type="predicted"/>
<feature type="domain" description="THIF-type NAD/FAD binding fold" evidence="1">
    <location>
        <begin position="14"/>
        <end position="262"/>
    </location>
</feature>
<dbReference type="KEGG" id="sphc:CVN68_03110"/>
<dbReference type="RefSeq" id="WP_100280908.1">
    <property type="nucleotide sequence ID" value="NZ_CP024923.1"/>
</dbReference>
<dbReference type="EMBL" id="CP024923">
    <property type="protein sequence ID" value="ATY31097.1"/>
    <property type="molecule type" value="Genomic_DNA"/>
</dbReference>
<dbReference type="PANTHER" id="PTHR43267">
    <property type="entry name" value="TRNA THREONYLCARBAMOYLADENOSINE DEHYDRATASE"/>
    <property type="match status" value="1"/>
</dbReference>
<dbReference type="GO" id="GO:0061503">
    <property type="term" value="F:tRNA threonylcarbamoyladenosine dehydratase"/>
    <property type="evidence" value="ECO:0007669"/>
    <property type="project" value="TreeGrafter"/>
</dbReference>
<dbReference type="Pfam" id="PF00899">
    <property type="entry name" value="ThiF"/>
    <property type="match status" value="1"/>
</dbReference>
<evidence type="ECO:0000259" key="1">
    <source>
        <dbReference type="Pfam" id="PF00899"/>
    </source>
</evidence>
<dbReference type="Proteomes" id="UP000229081">
    <property type="component" value="Chromosome"/>
</dbReference>
<name>A0A2K8MB80_9SPHN</name>
<dbReference type="PANTHER" id="PTHR43267:SF1">
    <property type="entry name" value="TRNA THREONYLCARBAMOYLADENOSINE DEHYDRATASE"/>
    <property type="match status" value="1"/>
</dbReference>
<dbReference type="GO" id="GO:0061504">
    <property type="term" value="P:cyclic threonylcarbamoyladenosine biosynthetic process"/>
    <property type="evidence" value="ECO:0007669"/>
    <property type="project" value="TreeGrafter"/>
</dbReference>
<organism evidence="2 3">
    <name type="scientific">Sphingomonas psychrotolerans</name>
    <dbReference type="NCBI Taxonomy" id="1327635"/>
    <lineage>
        <taxon>Bacteria</taxon>
        <taxon>Pseudomonadati</taxon>
        <taxon>Pseudomonadota</taxon>
        <taxon>Alphaproteobacteria</taxon>
        <taxon>Sphingomonadales</taxon>
        <taxon>Sphingomonadaceae</taxon>
        <taxon>Sphingomonas</taxon>
    </lineage>
</organism>
<dbReference type="InterPro" id="IPR035985">
    <property type="entry name" value="Ubiquitin-activating_enz"/>
</dbReference>
<protein>
    <submittedName>
        <fullName evidence="2">Thiamine biosynthesis protein ThiF</fullName>
    </submittedName>
</protein>
<reference evidence="2 3" key="1">
    <citation type="submission" date="2017-11" db="EMBL/GenBank/DDBJ databases">
        <title>Complete genome sequence of Sphingomonas sp. Strain Cra20, a psychrotolerant potential plant growth promoting rhizobacteria.</title>
        <authorList>
            <person name="Luo Y."/>
        </authorList>
    </citation>
    <scope>NUCLEOTIDE SEQUENCE [LARGE SCALE GENOMIC DNA]</scope>
    <source>
        <strain evidence="2 3">Cra20</strain>
    </source>
</reference>
<sequence>MTVFDYAEMTTRNRGFVTATEQVRLRDSQVFIPGVGGMGGAAFMALVRAGVGRFIIADIDTFEVSNLNRQLFSTLPAVGKPKAEVARDTALTINPEVEIEVLGREWTEELDRLLAASHVAVNGMDDAAAGVHLYRRARIHGRTIIDAYASPLPSVTVVGPEAPRLEERLGYPTVGSDWTSVTPEMRADCLKREIAYVLTHSSSHRYVDLDVAAEVAAGKRSRFSFSTMVTMAGTMMAEEAVRVLLGRRGGTDHRGYFFNPHSVAIERPRSAPVAALRGFAVRRLMTRMMG</sequence>
<dbReference type="InterPro" id="IPR000594">
    <property type="entry name" value="ThiF_NAD_FAD-bd"/>
</dbReference>
<dbReference type="Gene3D" id="3.40.50.720">
    <property type="entry name" value="NAD(P)-binding Rossmann-like Domain"/>
    <property type="match status" value="1"/>
</dbReference>